<dbReference type="InterPro" id="IPR052347">
    <property type="entry name" value="Isochorismatase_Nicotinamidase"/>
</dbReference>
<sequence length="301" mass="34438">MRTSFEEIVDLGAIGGKNTKKMNDLLALANLEDQTPSDLDATRVLLIGIDFQNDFMENGELAVPNSHKDIGNVTKFIYNNLEKITTIAVSLDTHQIHQIFHPSWWVDENGNHPNPFTIITARDVKMGKWVAVEKQEESLEYVQNLEKLSKKQLCIWPYHCIEGTMGAALEGQFSNIVHFHSFVRKSTIEKIVKGKDPLSEMYGIIKPEYDRTDYCNVEFLEMIKSYDKIIIAGEAKSHCVLESVRQILEYYADEKDVTSRLYLLEDCMSSIPGFESATEETFSKFNKEYQVNIVKSTEFSL</sequence>
<evidence type="ECO:0000313" key="4">
    <source>
        <dbReference type="Proteomes" id="UP000321157"/>
    </source>
</evidence>
<proteinExistence type="inferred from homology"/>
<evidence type="ECO:0000256" key="2">
    <source>
        <dbReference type="ARBA" id="ARBA00022801"/>
    </source>
</evidence>
<dbReference type="SUPFAM" id="SSF52499">
    <property type="entry name" value="Isochorismatase-like hydrolases"/>
    <property type="match status" value="1"/>
</dbReference>
<evidence type="ECO:0000313" key="3">
    <source>
        <dbReference type="EMBL" id="GEN35753.1"/>
    </source>
</evidence>
<dbReference type="InterPro" id="IPR036380">
    <property type="entry name" value="Isochorismatase-like_sf"/>
</dbReference>
<dbReference type="OrthoDB" id="9796485at2"/>
<keyword evidence="2" id="KW-0378">Hydrolase</keyword>
<dbReference type="Proteomes" id="UP000321157">
    <property type="component" value="Unassembled WGS sequence"/>
</dbReference>
<protein>
    <recommendedName>
        <fullName evidence="5">Nicotinamidase</fullName>
    </recommendedName>
</protein>
<dbReference type="PANTHER" id="PTHR11080:SF2">
    <property type="entry name" value="LD05707P"/>
    <property type="match status" value="1"/>
</dbReference>
<dbReference type="Gene3D" id="3.40.50.850">
    <property type="entry name" value="Isochorismatase-like"/>
    <property type="match status" value="1"/>
</dbReference>
<name>A0A511VDU0_9BACL</name>
<dbReference type="RefSeq" id="WP_146811270.1">
    <property type="nucleotide sequence ID" value="NZ_BJXX01000149.1"/>
</dbReference>
<evidence type="ECO:0008006" key="5">
    <source>
        <dbReference type="Google" id="ProtNLM"/>
    </source>
</evidence>
<reference evidence="3 4" key="1">
    <citation type="submission" date="2019-07" db="EMBL/GenBank/DDBJ databases">
        <title>Whole genome shotgun sequence of Aneurinibacillus danicus NBRC 102444.</title>
        <authorList>
            <person name="Hosoyama A."/>
            <person name="Uohara A."/>
            <person name="Ohji S."/>
            <person name="Ichikawa N."/>
        </authorList>
    </citation>
    <scope>NUCLEOTIDE SEQUENCE [LARGE SCALE GENOMIC DNA]</scope>
    <source>
        <strain evidence="3 4">NBRC 102444</strain>
    </source>
</reference>
<comment type="similarity">
    <text evidence="1">Belongs to the isochorismatase family.</text>
</comment>
<evidence type="ECO:0000256" key="1">
    <source>
        <dbReference type="ARBA" id="ARBA00006336"/>
    </source>
</evidence>
<dbReference type="GO" id="GO:0016787">
    <property type="term" value="F:hydrolase activity"/>
    <property type="evidence" value="ECO:0007669"/>
    <property type="project" value="UniProtKB-KW"/>
</dbReference>
<comment type="caution">
    <text evidence="3">The sequence shown here is derived from an EMBL/GenBank/DDBJ whole genome shotgun (WGS) entry which is preliminary data.</text>
</comment>
<gene>
    <name evidence="3" type="ORF">ADA01nite_32130</name>
</gene>
<organism evidence="3 4">
    <name type="scientific">Aneurinibacillus danicus</name>
    <dbReference type="NCBI Taxonomy" id="267746"/>
    <lineage>
        <taxon>Bacteria</taxon>
        <taxon>Bacillati</taxon>
        <taxon>Bacillota</taxon>
        <taxon>Bacilli</taxon>
        <taxon>Bacillales</taxon>
        <taxon>Paenibacillaceae</taxon>
        <taxon>Aneurinibacillus group</taxon>
        <taxon>Aneurinibacillus</taxon>
    </lineage>
</organism>
<accession>A0A511VDU0</accession>
<dbReference type="EMBL" id="BJXX01000149">
    <property type="protein sequence ID" value="GEN35753.1"/>
    <property type="molecule type" value="Genomic_DNA"/>
</dbReference>
<dbReference type="PANTHER" id="PTHR11080">
    <property type="entry name" value="PYRAZINAMIDASE/NICOTINAMIDASE"/>
    <property type="match status" value="1"/>
</dbReference>
<dbReference type="AlphaFoldDB" id="A0A511VDU0"/>
<keyword evidence="4" id="KW-1185">Reference proteome</keyword>